<feature type="compositionally biased region" description="Basic and acidic residues" evidence="1">
    <location>
        <begin position="35"/>
        <end position="45"/>
    </location>
</feature>
<feature type="region of interest" description="Disordered" evidence="1">
    <location>
        <begin position="1"/>
        <end position="55"/>
    </location>
</feature>
<keyword evidence="3" id="KW-1185">Reference proteome</keyword>
<sequence>MRTTRTRTSTPTNITSTDVLPIPWHPRRPGLQAAHRLDPKGEKGPARGQSQGRRWRAVAPGWFRPAGEPDTVEQRIVEASYRVPDGGGVTGWASLRWLGGRWFDGTLPDGSLRDVPVTMITSHRSHTPGIRYTKERLRPGELVELDGLPVTTAVRSVMFEARHAETLGDAVVAMDMACFNDLVSLAELGVAVDESKAWTGIQQARDALSLASENAWSPAEVGFRLLWTQVAELGPVVCNAPIFDLNGRHLLTPDLFDAAAGVVGEYQGAHHFERSQRRRDITRETLLRDHGLEYVERVAGEETTRFLIRLRSAYARAARIPADRRRFTLTPPPSWTPTETVAQRRALLPHQRASLLARRGLDSVA</sequence>
<reference evidence="2 3" key="1">
    <citation type="submission" date="2020-07" db="EMBL/GenBank/DDBJ databases">
        <title>Sequencing the genomes of 1000 actinobacteria strains.</title>
        <authorList>
            <person name="Klenk H.-P."/>
        </authorList>
    </citation>
    <scope>NUCLEOTIDE SEQUENCE [LARGE SCALE GENOMIC DNA]</scope>
    <source>
        <strain evidence="2 3">DSM 18248</strain>
    </source>
</reference>
<evidence type="ECO:0000313" key="3">
    <source>
        <dbReference type="Proteomes" id="UP000537326"/>
    </source>
</evidence>
<evidence type="ECO:0000256" key="1">
    <source>
        <dbReference type="SAM" id="MobiDB-lite"/>
    </source>
</evidence>
<dbReference type="EMBL" id="JACBZI010000001">
    <property type="protein sequence ID" value="NYI11543.1"/>
    <property type="molecule type" value="Genomic_DNA"/>
</dbReference>
<evidence type="ECO:0000313" key="2">
    <source>
        <dbReference type="EMBL" id="NYI11543.1"/>
    </source>
</evidence>
<feature type="compositionally biased region" description="Low complexity" evidence="1">
    <location>
        <begin position="1"/>
        <end position="17"/>
    </location>
</feature>
<name>A0A7Z0C3W5_9ACTN</name>
<dbReference type="AlphaFoldDB" id="A0A7Z0C3W5"/>
<evidence type="ECO:0008006" key="4">
    <source>
        <dbReference type="Google" id="ProtNLM"/>
    </source>
</evidence>
<accession>A0A7Z0C3W5</accession>
<dbReference type="RefSeq" id="WP_179532224.1">
    <property type="nucleotide sequence ID" value="NZ_BAAAPP010000006.1"/>
</dbReference>
<protein>
    <recommendedName>
        <fullName evidence="4">DUF559 domain-containing protein</fullName>
    </recommendedName>
</protein>
<comment type="caution">
    <text evidence="2">The sequence shown here is derived from an EMBL/GenBank/DDBJ whole genome shotgun (WGS) entry which is preliminary data.</text>
</comment>
<dbReference type="Proteomes" id="UP000537326">
    <property type="component" value="Unassembled WGS sequence"/>
</dbReference>
<proteinExistence type="predicted"/>
<organism evidence="2 3">
    <name type="scientific">Nocardioides marinus</name>
    <dbReference type="NCBI Taxonomy" id="374514"/>
    <lineage>
        <taxon>Bacteria</taxon>
        <taxon>Bacillati</taxon>
        <taxon>Actinomycetota</taxon>
        <taxon>Actinomycetes</taxon>
        <taxon>Propionibacteriales</taxon>
        <taxon>Nocardioidaceae</taxon>
        <taxon>Nocardioides</taxon>
    </lineage>
</organism>
<gene>
    <name evidence="2" type="ORF">BKA05_003058</name>
</gene>